<sequence>MEIPWKGVKPYAIVVALFCFSIQLCHCQDYDDSTPSPPPPGGTCNGIFVTYTFSEREKIFPLLKNASAQAWAFKSQARIRNSILLHRLGHFCTRTI</sequence>
<gene>
    <name evidence="1" type="ORF">Vadar_013052</name>
</gene>
<protein>
    <submittedName>
        <fullName evidence="1">Uncharacterized protein</fullName>
    </submittedName>
</protein>
<dbReference type="EMBL" id="CM037151">
    <property type="protein sequence ID" value="KAH7843137.1"/>
    <property type="molecule type" value="Genomic_DNA"/>
</dbReference>
<keyword evidence="2" id="KW-1185">Reference proteome</keyword>
<dbReference type="Proteomes" id="UP000828048">
    <property type="component" value="Chromosome 1"/>
</dbReference>
<evidence type="ECO:0000313" key="1">
    <source>
        <dbReference type="EMBL" id="KAH7843137.1"/>
    </source>
</evidence>
<evidence type="ECO:0000313" key="2">
    <source>
        <dbReference type="Proteomes" id="UP000828048"/>
    </source>
</evidence>
<comment type="caution">
    <text evidence="1">The sequence shown here is derived from an EMBL/GenBank/DDBJ whole genome shotgun (WGS) entry which is preliminary data.</text>
</comment>
<proteinExistence type="predicted"/>
<accession>A0ACB7XQA7</accession>
<organism evidence="1 2">
    <name type="scientific">Vaccinium darrowii</name>
    <dbReference type="NCBI Taxonomy" id="229202"/>
    <lineage>
        <taxon>Eukaryota</taxon>
        <taxon>Viridiplantae</taxon>
        <taxon>Streptophyta</taxon>
        <taxon>Embryophyta</taxon>
        <taxon>Tracheophyta</taxon>
        <taxon>Spermatophyta</taxon>
        <taxon>Magnoliopsida</taxon>
        <taxon>eudicotyledons</taxon>
        <taxon>Gunneridae</taxon>
        <taxon>Pentapetalae</taxon>
        <taxon>asterids</taxon>
        <taxon>Ericales</taxon>
        <taxon>Ericaceae</taxon>
        <taxon>Vaccinioideae</taxon>
        <taxon>Vaccinieae</taxon>
        <taxon>Vaccinium</taxon>
    </lineage>
</organism>
<reference evidence="1 2" key="1">
    <citation type="journal article" date="2021" name="Hortic Res">
        <title>High-quality reference genome and annotation aids understanding of berry development for evergreen blueberry (Vaccinium darrowii).</title>
        <authorList>
            <person name="Yu J."/>
            <person name="Hulse-Kemp A.M."/>
            <person name="Babiker E."/>
            <person name="Staton M."/>
        </authorList>
    </citation>
    <scope>NUCLEOTIDE SEQUENCE [LARGE SCALE GENOMIC DNA]</scope>
    <source>
        <strain evidence="2">cv. NJ 8807/NJ 8810</strain>
        <tissue evidence="1">Young leaf</tissue>
    </source>
</reference>
<name>A0ACB7XQA7_9ERIC</name>